<dbReference type="Pfam" id="PF12804">
    <property type="entry name" value="NTP_transf_3"/>
    <property type="match status" value="1"/>
</dbReference>
<dbReference type="Gene3D" id="3.90.550.10">
    <property type="entry name" value="Spore Coat Polysaccharide Biosynthesis Protein SpsA, Chain A"/>
    <property type="match status" value="1"/>
</dbReference>
<sequence>MSTAPLEHPNGSGPTGDQDSGEVVGVLLAAGAGRRAGGPKALRVDPGGTFWLLRSIAVLLDGGCAAVLVVLGCAAEQALAIIDDAESDRRVTVAVATDWESGMGASLRTGLVTVGARPWRAALVHLVDLPDVSVPVVRRVLDRAPADTGVLARATYGGRPGHPVLLGRDHLPSVVAELAGDRGAGDYLARHGFDGVECGDLATGRDRDE</sequence>
<accession>A0ABP7A8F8</accession>
<dbReference type="Proteomes" id="UP001501490">
    <property type="component" value="Unassembled WGS sequence"/>
</dbReference>
<evidence type="ECO:0000256" key="1">
    <source>
        <dbReference type="SAM" id="MobiDB-lite"/>
    </source>
</evidence>
<dbReference type="EMBL" id="BAABAB010000022">
    <property type="protein sequence ID" value="GAA3626909.1"/>
    <property type="molecule type" value="Genomic_DNA"/>
</dbReference>
<keyword evidence="4" id="KW-1185">Reference proteome</keyword>
<proteinExistence type="predicted"/>
<reference evidence="4" key="1">
    <citation type="journal article" date="2019" name="Int. J. Syst. Evol. Microbiol.">
        <title>The Global Catalogue of Microorganisms (GCM) 10K type strain sequencing project: providing services to taxonomists for standard genome sequencing and annotation.</title>
        <authorList>
            <consortium name="The Broad Institute Genomics Platform"/>
            <consortium name="The Broad Institute Genome Sequencing Center for Infectious Disease"/>
            <person name="Wu L."/>
            <person name="Ma J."/>
        </authorList>
    </citation>
    <scope>NUCLEOTIDE SEQUENCE [LARGE SCALE GENOMIC DNA]</scope>
    <source>
        <strain evidence="4">JCM 16929</strain>
    </source>
</reference>
<feature type="region of interest" description="Disordered" evidence="1">
    <location>
        <begin position="1"/>
        <end position="21"/>
    </location>
</feature>
<comment type="caution">
    <text evidence="3">The sequence shown here is derived from an EMBL/GenBank/DDBJ whole genome shotgun (WGS) entry which is preliminary data.</text>
</comment>
<evidence type="ECO:0000313" key="3">
    <source>
        <dbReference type="EMBL" id="GAA3626909.1"/>
    </source>
</evidence>
<name>A0ABP7A8F8_9ACTN</name>
<dbReference type="InterPro" id="IPR029044">
    <property type="entry name" value="Nucleotide-diphossugar_trans"/>
</dbReference>
<dbReference type="PANTHER" id="PTHR43777">
    <property type="entry name" value="MOLYBDENUM COFACTOR CYTIDYLYLTRANSFERASE"/>
    <property type="match status" value="1"/>
</dbReference>
<dbReference type="PANTHER" id="PTHR43777:SF1">
    <property type="entry name" value="MOLYBDENUM COFACTOR CYTIDYLYLTRANSFERASE"/>
    <property type="match status" value="1"/>
</dbReference>
<dbReference type="SUPFAM" id="SSF53448">
    <property type="entry name" value="Nucleotide-diphospho-sugar transferases"/>
    <property type="match status" value="1"/>
</dbReference>
<evidence type="ECO:0000259" key="2">
    <source>
        <dbReference type="Pfam" id="PF12804"/>
    </source>
</evidence>
<dbReference type="RefSeq" id="WP_344806228.1">
    <property type="nucleotide sequence ID" value="NZ_BAABAB010000022.1"/>
</dbReference>
<organism evidence="3 4">
    <name type="scientific">Microlunatus ginsengisoli</name>
    <dbReference type="NCBI Taxonomy" id="363863"/>
    <lineage>
        <taxon>Bacteria</taxon>
        <taxon>Bacillati</taxon>
        <taxon>Actinomycetota</taxon>
        <taxon>Actinomycetes</taxon>
        <taxon>Propionibacteriales</taxon>
        <taxon>Propionibacteriaceae</taxon>
        <taxon>Microlunatus</taxon>
    </lineage>
</organism>
<dbReference type="InterPro" id="IPR025877">
    <property type="entry name" value="MobA-like_NTP_Trfase"/>
</dbReference>
<gene>
    <name evidence="3" type="ORF">GCM10022236_31520</name>
</gene>
<feature type="domain" description="MobA-like NTP transferase" evidence="2">
    <location>
        <begin position="25"/>
        <end position="191"/>
    </location>
</feature>
<protein>
    <submittedName>
        <fullName evidence="3">Nucleotidyltransferase family protein</fullName>
    </submittedName>
</protein>
<evidence type="ECO:0000313" key="4">
    <source>
        <dbReference type="Proteomes" id="UP001501490"/>
    </source>
</evidence>